<evidence type="ECO:0000313" key="3">
    <source>
        <dbReference type="Proteomes" id="UP001207228"/>
    </source>
</evidence>
<keyword evidence="1" id="KW-0732">Signal</keyword>
<proteinExistence type="predicted"/>
<dbReference type="Proteomes" id="UP001207228">
    <property type="component" value="Unassembled WGS sequence"/>
</dbReference>
<organism evidence="2 3">
    <name type="scientific">Pontibacter anaerobius</name>
    <dbReference type="NCBI Taxonomy" id="2993940"/>
    <lineage>
        <taxon>Bacteria</taxon>
        <taxon>Pseudomonadati</taxon>
        <taxon>Bacteroidota</taxon>
        <taxon>Cytophagia</taxon>
        <taxon>Cytophagales</taxon>
        <taxon>Hymenobacteraceae</taxon>
        <taxon>Pontibacter</taxon>
    </lineage>
</organism>
<sequence>MLKVIIPFLLLLLLASCIDPLDFEHKNQQKHLVIEGSFTNNPEHNYVKLSYSKPYGDAYMEYDTLATVYITSGDGAAKYDFLYDSVTSRYYPVAGAAAFGEPGKKYMLHVAIGDSLYLSPWITMPQPIPVEKINLEMDEQMFAFKGDKEKVRYPGYRVLVDYQDPAGERNFMRWSFVVNYEVSTQPWYYINDDGKPAPKDCCAKCLITEKLDKFKVVDDRLTDGNKVNNQEVLFMPFHRYFGVKHKLKVFQYAVTEEAYNFYRILEQQKESTGTVFDPPPAQVVGNMYNARNENEQVLGFFGVSAVTEKEITVLREEVNHGFLPWQFPDDCRELTGSTASFPSDW</sequence>
<dbReference type="InterPro" id="IPR025345">
    <property type="entry name" value="DUF4249"/>
</dbReference>
<gene>
    <name evidence="2" type="ORF">OO017_15325</name>
</gene>
<feature type="signal peptide" evidence="1">
    <location>
        <begin position="1"/>
        <end position="18"/>
    </location>
</feature>
<dbReference type="RefSeq" id="WP_266053485.1">
    <property type="nucleotide sequence ID" value="NZ_JAPFQO010000010.1"/>
</dbReference>
<dbReference type="PROSITE" id="PS51257">
    <property type="entry name" value="PROKAR_LIPOPROTEIN"/>
    <property type="match status" value="1"/>
</dbReference>
<evidence type="ECO:0000313" key="2">
    <source>
        <dbReference type="EMBL" id="MCX2741330.1"/>
    </source>
</evidence>
<keyword evidence="3" id="KW-1185">Reference proteome</keyword>
<reference evidence="2 3" key="1">
    <citation type="submission" date="2022-11" db="EMBL/GenBank/DDBJ databases">
        <title>The characterization of three novel Bacteroidetes species and genomic analysis of their roles in tidal elemental geochemical cycles.</title>
        <authorList>
            <person name="Ma K.-J."/>
        </authorList>
    </citation>
    <scope>NUCLEOTIDE SEQUENCE [LARGE SCALE GENOMIC DNA]</scope>
    <source>
        <strain evidence="2 3">M82</strain>
    </source>
</reference>
<evidence type="ECO:0000256" key="1">
    <source>
        <dbReference type="SAM" id="SignalP"/>
    </source>
</evidence>
<accession>A0ABT3RIF2</accession>
<feature type="chain" id="PRO_5046468304" evidence="1">
    <location>
        <begin position="19"/>
        <end position="345"/>
    </location>
</feature>
<protein>
    <submittedName>
        <fullName evidence="2">DUF4249 domain-containing protein</fullName>
    </submittedName>
</protein>
<name>A0ABT3RIF2_9BACT</name>
<dbReference type="Pfam" id="PF14054">
    <property type="entry name" value="DUF4249"/>
    <property type="match status" value="1"/>
</dbReference>
<comment type="caution">
    <text evidence="2">The sequence shown here is derived from an EMBL/GenBank/DDBJ whole genome shotgun (WGS) entry which is preliminary data.</text>
</comment>
<dbReference type="EMBL" id="JAPFQO010000010">
    <property type="protein sequence ID" value="MCX2741330.1"/>
    <property type="molecule type" value="Genomic_DNA"/>
</dbReference>